<dbReference type="AlphaFoldDB" id="A0A7W9HGP6"/>
<reference evidence="2 3" key="1">
    <citation type="submission" date="2020-08" db="EMBL/GenBank/DDBJ databases">
        <title>Sequencing the genomes of 1000 actinobacteria strains.</title>
        <authorList>
            <person name="Klenk H.-P."/>
        </authorList>
    </citation>
    <scope>NUCLEOTIDE SEQUENCE [LARGE SCALE GENOMIC DNA]</scope>
    <source>
        <strain evidence="2 3">DSM 45486</strain>
    </source>
</reference>
<dbReference type="RefSeq" id="WP_184918266.1">
    <property type="nucleotide sequence ID" value="NZ_JACHMO010000001.1"/>
</dbReference>
<feature type="transmembrane region" description="Helical" evidence="1">
    <location>
        <begin position="12"/>
        <end position="30"/>
    </location>
</feature>
<evidence type="ECO:0000256" key="1">
    <source>
        <dbReference type="SAM" id="Phobius"/>
    </source>
</evidence>
<name>A0A7W9HGP6_9PSEU</name>
<evidence type="ECO:0000313" key="2">
    <source>
        <dbReference type="EMBL" id="MBB5801890.1"/>
    </source>
</evidence>
<dbReference type="Proteomes" id="UP000552097">
    <property type="component" value="Unassembled WGS sequence"/>
</dbReference>
<sequence length="373" mass="39952">MTSARSRSAVRVAALITGVAIIAVVAVVVADRVRGGAGAQGDCAASTSAVTGIIGSEKESFFKDPRVVERLACRGLRVTVDSQGSREMLVALRKPGHGYGFAFPSSTPTAQKILGEFGLTESFPVFSSPMVVATFNGVADTLERNGAVQAEPDGSRVVDVATLLRFAREGTTWNQLEGAAEYRFPKAVELRTTDPQDSNSAIMFLSVASHVANNGSVVQTSEEVQRVVPDLCALVGRQGDKQRTSQDLFNDYLTKGYGRVPIGLVYEAQFLTRSPAPVLPRDAVMLYPRPTVYSRHTLIPFDDTGRQLGRALRDDQVLVGLAAEHGFRPESPTAQPVGADKSPVSVIESPSFEVLESMLDELARIQRSGKGCP</sequence>
<keyword evidence="3" id="KW-1185">Reference proteome</keyword>
<gene>
    <name evidence="2" type="ORF">F4560_001658</name>
</gene>
<keyword evidence="1" id="KW-0812">Transmembrane</keyword>
<keyword evidence="1" id="KW-1133">Transmembrane helix</keyword>
<accession>A0A7W9HGP6</accession>
<keyword evidence="1" id="KW-0472">Membrane</keyword>
<proteinExistence type="predicted"/>
<evidence type="ECO:0000313" key="3">
    <source>
        <dbReference type="Proteomes" id="UP000552097"/>
    </source>
</evidence>
<organism evidence="2 3">
    <name type="scientific">Saccharothrix ecbatanensis</name>
    <dbReference type="NCBI Taxonomy" id="1105145"/>
    <lineage>
        <taxon>Bacteria</taxon>
        <taxon>Bacillati</taxon>
        <taxon>Actinomycetota</taxon>
        <taxon>Actinomycetes</taxon>
        <taxon>Pseudonocardiales</taxon>
        <taxon>Pseudonocardiaceae</taxon>
        <taxon>Saccharothrix</taxon>
    </lineage>
</organism>
<protein>
    <recommendedName>
        <fullName evidence="4">Extracellular solute-binding protein</fullName>
    </recommendedName>
</protein>
<comment type="caution">
    <text evidence="2">The sequence shown here is derived from an EMBL/GenBank/DDBJ whole genome shotgun (WGS) entry which is preliminary data.</text>
</comment>
<dbReference type="EMBL" id="JACHMO010000001">
    <property type="protein sequence ID" value="MBB5801890.1"/>
    <property type="molecule type" value="Genomic_DNA"/>
</dbReference>
<evidence type="ECO:0008006" key="4">
    <source>
        <dbReference type="Google" id="ProtNLM"/>
    </source>
</evidence>